<comment type="caution">
    <text evidence="3">The sequence shown here is derived from an EMBL/GenBank/DDBJ whole genome shotgun (WGS) entry which is preliminary data.</text>
</comment>
<dbReference type="Proteomes" id="UP001501588">
    <property type="component" value="Unassembled WGS sequence"/>
</dbReference>
<evidence type="ECO:0000313" key="3">
    <source>
        <dbReference type="EMBL" id="GAA0592674.1"/>
    </source>
</evidence>
<name>A0ABN1FKE7_9PROT</name>
<reference evidence="3 4" key="1">
    <citation type="journal article" date="2019" name="Int. J. Syst. Evol. Microbiol.">
        <title>The Global Catalogue of Microorganisms (GCM) 10K type strain sequencing project: providing services to taxonomists for standard genome sequencing and annotation.</title>
        <authorList>
            <consortium name="The Broad Institute Genomics Platform"/>
            <consortium name="The Broad Institute Genome Sequencing Center for Infectious Disease"/>
            <person name="Wu L."/>
            <person name="Ma J."/>
        </authorList>
    </citation>
    <scope>NUCLEOTIDE SEQUENCE [LARGE SCALE GENOMIC DNA]</scope>
    <source>
        <strain evidence="3 4">JCM 9933</strain>
    </source>
</reference>
<keyword evidence="2" id="KW-0812">Transmembrane</keyword>
<proteinExistence type="predicted"/>
<feature type="compositionally biased region" description="Low complexity" evidence="1">
    <location>
        <begin position="18"/>
        <end position="35"/>
    </location>
</feature>
<feature type="region of interest" description="Disordered" evidence="1">
    <location>
        <begin position="253"/>
        <end position="276"/>
    </location>
</feature>
<organism evidence="3 4">
    <name type="scientific">Craurococcus roseus</name>
    <dbReference type="NCBI Taxonomy" id="77585"/>
    <lineage>
        <taxon>Bacteria</taxon>
        <taxon>Pseudomonadati</taxon>
        <taxon>Pseudomonadota</taxon>
        <taxon>Alphaproteobacteria</taxon>
        <taxon>Acetobacterales</taxon>
        <taxon>Acetobacteraceae</taxon>
        <taxon>Craurococcus</taxon>
    </lineage>
</organism>
<evidence type="ECO:0000256" key="1">
    <source>
        <dbReference type="SAM" id="MobiDB-lite"/>
    </source>
</evidence>
<feature type="region of interest" description="Disordered" evidence="1">
    <location>
        <begin position="1"/>
        <end position="38"/>
    </location>
</feature>
<dbReference type="EMBL" id="BAAAFZ010000053">
    <property type="protein sequence ID" value="GAA0592674.1"/>
    <property type="molecule type" value="Genomic_DNA"/>
</dbReference>
<feature type="transmembrane region" description="Helical" evidence="2">
    <location>
        <begin position="171"/>
        <end position="192"/>
    </location>
</feature>
<dbReference type="RefSeq" id="WP_343896554.1">
    <property type="nucleotide sequence ID" value="NZ_BAAAFZ010000053.1"/>
</dbReference>
<keyword evidence="2" id="KW-1133">Transmembrane helix</keyword>
<keyword evidence="2" id="KW-0472">Membrane</keyword>
<protein>
    <submittedName>
        <fullName evidence="3">Uncharacterized protein</fullName>
    </submittedName>
</protein>
<gene>
    <name evidence="3" type="ORF">GCM10009416_33850</name>
</gene>
<evidence type="ECO:0000256" key="2">
    <source>
        <dbReference type="SAM" id="Phobius"/>
    </source>
</evidence>
<evidence type="ECO:0000313" key="4">
    <source>
        <dbReference type="Proteomes" id="UP001501588"/>
    </source>
</evidence>
<keyword evidence="4" id="KW-1185">Reference proteome</keyword>
<sequence length="276" mass="28965">MGEPGEAAAPPPDGEGYGARQRPPVRAARAGPAREATVEGLRQYAEGVEAGRIKRKPPANADEIEQAVLEAQEELKRAGERPPFSRDPYGLVLAALSVTLGVFPKVVRRTEGAVSTTAAELARLVEAVRHPFTEEERAAVKRDMVQATRDGARAGAEDIARCARAQDRRSLAAAFAGGMLALAAMGMGGFAVGRGSGRAEASAAAAALKTELEIGQQRVSMTPAQAAVWVRLWQANPDIAEAVRRAQNVTADAGGRRGGAVPLWLDPAGPPQQARK</sequence>
<accession>A0ABN1FKE7</accession>